<evidence type="ECO:0000313" key="5">
    <source>
        <dbReference type="Proteomes" id="UP001303160"/>
    </source>
</evidence>
<evidence type="ECO:0008006" key="6">
    <source>
        <dbReference type="Google" id="ProtNLM"/>
    </source>
</evidence>
<gene>
    <name evidence="4" type="ORF">QBC40DRAFT_313769</name>
</gene>
<feature type="transmembrane region" description="Helical" evidence="2">
    <location>
        <begin position="427"/>
        <end position="450"/>
    </location>
</feature>
<feature type="compositionally biased region" description="Low complexity" evidence="1">
    <location>
        <begin position="503"/>
        <end position="519"/>
    </location>
</feature>
<evidence type="ECO:0000256" key="2">
    <source>
        <dbReference type="SAM" id="Phobius"/>
    </source>
</evidence>
<evidence type="ECO:0000313" key="4">
    <source>
        <dbReference type="EMBL" id="KAK4196324.1"/>
    </source>
</evidence>
<keyword evidence="2" id="KW-1133">Transmembrane helix</keyword>
<feature type="compositionally biased region" description="Low complexity" evidence="1">
    <location>
        <begin position="286"/>
        <end position="298"/>
    </location>
</feature>
<dbReference type="EMBL" id="MU863987">
    <property type="protein sequence ID" value="KAK4196324.1"/>
    <property type="molecule type" value="Genomic_DNA"/>
</dbReference>
<feature type="region of interest" description="Disordered" evidence="1">
    <location>
        <begin position="286"/>
        <end position="371"/>
    </location>
</feature>
<dbReference type="CDD" id="cd12087">
    <property type="entry name" value="TM_EGFR-like"/>
    <property type="match status" value="1"/>
</dbReference>
<feature type="compositionally biased region" description="Gly residues" evidence="1">
    <location>
        <begin position="679"/>
        <end position="693"/>
    </location>
</feature>
<keyword evidence="2" id="KW-0472">Membrane</keyword>
<keyword evidence="5" id="KW-1185">Reference proteome</keyword>
<feature type="region of interest" description="Disordered" evidence="1">
    <location>
        <begin position="621"/>
        <end position="693"/>
    </location>
</feature>
<sequence length="693" mass="74017">MRFRKQLALVIATALSWFFLVEGSPVSAQDENATVALPDTSPVGYGLLRYASPDLRRRLLGEEGGVTGGLGKRQCTTNQLTCVGWTNVCCPRGTTCCSVTTCCLAGYGCYGGYCLLDTVYTLTTTRTVWTTRYSTYTDYETSYSTYISVSYDYTTVTVRSRNGVATETEWTTVTREAAKRRQFAAPTATSTYFAVHTPLPTKPPRLEEHGTDTMELSPNHPGLVRRILERAGVVEKRASTAWITVYPTWTTTFWYYRTSWYYRYVTSVRYSTITSTKIIFDGASSTTTVQSTTTVYTQKPPPPAQTPPPNNPNPDPPPSNNTPAPPPADEPPQTKPPETVTLTQPPPDNTGGGRGGGDTNNTPPPPPDTIPVSVTVFLTPSNIILPTDSSASLNLKTSTSAGTVFIIATTETPTPDPAATTLPQGTVIGIGVGSALGGIALIAALVFFFLRYRRKTAASSVDNSTVGRNSQMTAVPVGGGNGSSGGHDSALYGVFGRKEIDSRSPSVTVSSPVVGSPSPGNVTGAGTVSSMSPPPQERQRGGSYISELEQNAGRRTPGMQELHETTRGSELYDTNGVYPGGGYGFQGGPGWHGQELPTRPFSPGLQEMPEEGHYEQGYMGTGQGQGRPVPYRQYGQPTAPDLGVRPPQMREARGESEGDPYGLGDVPYPSPEQLARGYGPVGGQGQGQGWVGR</sequence>
<name>A0AAN6X900_9PEZI</name>
<reference evidence="4" key="2">
    <citation type="submission" date="2023-05" db="EMBL/GenBank/DDBJ databases">
        <authorList>
            <consortium name="Lawrence Berkeley National Laboratory"/>
            <person name="Steindorff A."/>
            <person name="Hensen N."/>
            <person name="Bonometti L."/>
            <person name="Westerberg I."/>
            <person name="Brannstrom I.O."/>
            <person name="Guillou S."/>
            <person name="Cros-Aarteil S."/>
            <person name="Calhoun S."/>
            <person name="Haridas S."/>
            <person name="Kuo A."/>
            <person name="Mondo S."/>
            <person name="Pangilinan J."/>
            <person name="Riley R."/>
            <person name="Labutti K."/>
            <person name="Andreopoulos B."/>
            <person name="Lipzen A."/>
            <person name="Chen C."/>
            <person name="Yanf M."/>
            <person name="Daum C."/>
            <person name="Ng V."/>
            <person name="Clum A."/>
            <person name="Ohm R."/>
            <person name="Martin F."/>
            <person name="Silar P."/>
            <person name="Natvig D."/>
            <person name="Lalanne C."/>
            <person name="Gautier V."/>
            <person name="Ament-Velasquez S.L."/>
            <person name="Kruys A."/>
            <person name="Hutchinson M.I."/>
            <person name="Powell A.J."/>
            <person name="Barry K."/>
            <person name="Miller A.N."/>
            <person name="Grigoriev I.V."/>
            <person name="Debuchy R."/>
            <person name="Gladieux P."/>
            <person name="Thoren M.H."/>
            <person name="Johannesson H."/>
        </authorList>
    </citation>
    <scope>NUCLEOTIDE SEQUENCE</scope>
    <source>
        <strain evidence="4">CBS 315.58</strain>
    </source>
</reference>
<feature type="region of interest" description="Disordered" evidence="1">
    <location>
        <begin position="503"/>
        <end position="541"/>
    </location>
</feature>
<proteinExistence type="predicted"/>
<reference evidence="4" key="1">
    <citation type="journal article" date="2023" name="Mol. Phylogenet. Evol.">
        <title>Genome-scale phylogeny and comparative genomics of the fungal order Sordariales.</title>
        <authorList>
            <person name="Hensen N."/>
            <person name="Bonometti L."/>
            <person name="Westerberg I."/>
            <person name="Brannstrom I.O."/>
            <person name="Guillou S."/>
            <person name="Cros-Aarteil S."/>
            <person name="Calhoun S."/>
            <person name="Haridas S."/>
            <person name="Kuo A."/>
            <person name="Mondo S."/>
            <person name="Pangilinan J."/>
            <person name="Riley R."/>
            <person name="LaButti K."/>
            <person name="Andreopoulos B."/>
            <person name="Lipzen A."/>
            <person name="Chen C."/>
            <person name="Yan M."/>
            <person name="Daum C."/>
            <person name="Ng V."/>
            <person name="Clum A."/>
            <person name="Steindorff A."/>
            <person name="Ohm R.A."/>
            <person name="Martin F."/>
            <person name="Silar P."/>
            <person name="Natvig D.O."/>
            <person name="Lalanne C."/>
            <person name="Gautier V."/>
            <person name="Ament-Velasquez S.L."/>
            <person name="Kruys A."/>
            <person name="Hutchinson M.I."/>
            <person name="Powell A.J."/>
            <person name="Barry K."/>
            <person name="Miller A.N."/>
            <person name="Grigoriev I.V."/>
            <person name="Debuchy R."/>
            <person name="Gladieux P."/>
            <person name="Hiltunen Thoren M."/>
            <person name="Johannesson H."/>
        </authorList>
    </citation>
    <scope>NUCLEOTIDE SEQUENCE</scope>
    <source>
        <strain evidence="4">CBS 315.58</strain>
    </source>
</reference>
<comment type="caution">
    <text evidence="4">The sequence shown here is derived from an EMBL/GenBank/DDBJ whole genome shotgun (WGS) entry which is preliminary data.</text>
</comment>
<feature type="region of interest" description="Disordered" evidence="1">
    <location>
        <begin position="470"/>
        <end position="490"/>
    </location>
</feature>
<evidence type="ECO:0000256" key="3">
    <source>
        <dbReference type="SAM" id="SignalP"/>
    </source>
</evidence>
<feature type="compositionally biased region" description="Pro residues" evidence="1">
    <location>
        <begin position="299"/>
        <end position="335"/>
    </location>
</feature>
<feature type="chain" id="PRO_5042897947" description="Transmembrane protein" evidence="3">
    <location>
        <begin position="24"/>
        <end position="693"/>
    </location>
</feature>
<keyword evidence="3" id="KW-0732">Signal</keyword>
<feature type="compositionally biased region" description="Polar residues" evidence="1">
    <location>
        <begin position="520"/>
        <end position="531"/>
    </location>
</feature>
<dbReference type="Proteomes" id="UP001303160">
    <property type="component" value="Unassembled WGS sequence"/>
</dbReference>
<accession>A0AAN6X900</accession>
<protein>
    <recommendedName>
        <fullName evidence="6">Transmembrane protein</fullName>
    </recommendedName>
</protein>
<feature type="signal peptide" evidence="3">
    <location>
        <begin position="1"/>
        <end position="23"/>
    </location>
</feature>
<keyword evidence="2" id="KW-0812">Transmembrane</keyword>
<organism evidence="4 5">
    <name type="scientific">Triangularia verruculosa</name>
    <dbReference type="NCBI Taxonomy" id="2587418"/>
    <lineage>
        <taxon>Eukaryota</taxon>
        <taxon>Fungi</taxon>
        <taxon>Dikarya</taxon>
        <taxon>Ascomycota</taxon>
        <taxon>Pezizomycotina</taxon>
        <taxon>Sordariomycetes</taxon>
        <taxon>Sordariomycetidae</taxon>
        <taxon>Sordariales</taxon>
        <taxon>Podosporaceae</taxon>
        <taxon>Triangularia</taxon>
    </lineage>
</organism>
<dbReference type="AlphaFoldDB" id="A0AAN6X900"/>
<evidence type="ECO:0000256" key="1">
    <source>
        <dbReference type="SAM" id="MobiDB-lite"/>
    </source>
</evidence>